<name>A0ABS2Q940_9BACL</name>
<proteinExistence type="predicted"/>
<dbReference type="EMBL" id="JAFBEV010000015">
    <property type="protein sequence ID" value="MBM7658313.1"/>
    <property type="molecule type" value="Genomic_DNA"/>
</dbReference>
<organism evidence="1 2">
    <name type="scientific">Sporolactobacillus spathodeae</name>
    <dbReference type="NCBI Taxonomy" id="1465502"/>
    <lineage>
        <taxon>Bacteria</taxon>
        <taxon>Bacillati</taxon>
        <taxon>Bacillota</taxon>
        <taxon>Bacilli</taxon>
        <taxon>Bacillales</taxon>
        <taxon>Sporolactobacillaceae</taxon>
        <taxon>Sporolactobacillus</taxon>
    </lineage>
</organism>
<protein>
    <submittedName>
        <fullName evidence="1">Uncharacterized protein</fullName>
    </submittedName>
</protein>
<gene>
    <name evidence="1" type="ORF">JOC27_001766</name>
</gene>
<reference evidence="1 2" key="1">
    <citation type="submission" date="2021-01" db="EMBL/GenBank/DDBJ databases">
        <title>Genomic Encyclopedia of Type Strains, Phase IV (KMG-IV): sequencing the most valuable type-strain genomes for metagenomic binning, comparative biology and taxonomic classification.</title>
        <authorList>
            <person name="Goeker M."/>
        </authorList>
    </citation>
    <scope>NUCLEOTIDE SEQUENCE [LARGE SCALE GENOMIC DNA]</scope>
    <source>
        <strain evidence="1 2">DSM 100968</strain>
    </source>
</reference>
<keyword evidence="2" id="KW-1185">Reference proteome</keyword>
<evidence type="ECO:0000313" key="2">
    <source>
        <dbReference type="Proteomes" id="UP000823201"/>
    </source>
</evidence>
<accession>A0ABS2Q940</accession>
<comment type="caution">
    <text evidence="1">The sequence shown here is derived from an EMBL/GenBank/DDBJ whole genome shotgun (WGS) entry which is preliminary data.</text>
</comment>
<sequence length="111" mass="12224">MRGLTWLAVPAGVSHLRFIFTKKSYALLFRKTGDRLICIKLLRSLACRGRSVSLLKQAIICGVSLGSLFPQASRTCALFLQKSLMPYFLEKQAIALFALNCFGRSLAAGDP</sequence>
<evidence type="ECO:0000313" key="1">
    <source>
        <dbReference type="EMBL" id="MBM7658313.1"/>
    </source>
</evidence>
<dbReference type="Proteomes" id="UP000823201">
    <property type="component" value="Unassembled WGS sequence"/>
</dbReference>